<comment type="caution">
    <text evidence="6">The sequence shown here is derived from an EMBL/GenBank/DDBJ whole genome shotgun (WGS) entry which is preliminary data.</text>
</comment>
<feature type="binding site" evidence="5">
    <location>
        <begin position="464"/>
        <end position="471"/>
    </location>
    <ligand>
        <name>ATP</name>
        <dbReference type="ChEBI" id="CHEBI:30616"/>
    </ligand>
</feature>
<dbReference type="Proteomes" id="UP000434475">
    <property type="component" value="Unassembled WGS sequence"/>
</dbReference>
<protein>
    <submittedName>
        <fullName evidence="6">AAA family ATPase</fullName>
    </submittedName>
</protein>
<dbReference type="Gene3D" id="3.20.20.140">
    <property type="entry name" value="Metal-dependent hydrolases"/>
    <property type="match status" value="1"/>
</dbReference>
<sequence>MYIADLHIHSKYSRATSKELEPEPLDAWARRKGIGLVGTGDFTHPTWRAELRDKLAEAEEGLYTLKGAGPDAPRFVITGEISSIYKKNGKVRKVHSLILLPHLEAAETLSRRLEAIGNLHSDGRPILGLDCRDLLEITLESCPDAVFIPAHIWTPHFSLFGAFSGFDTIGECFGDLTGHIHALETGLSSDPTMICRCSALDGYTLVSNSDAHSPSKLGREANLLDTGLSYPELARAIQTGEGFHGTIEFFPEEGKYHFDGHRNCGVCLSPVEAEAAGGVCPVCGKRLTTGVLHRVEQLADRPEGYIRPDARPFESLVPLPEVIAASEGGSAAGKKVGAKYEAMLAALGPEFTILREVPVEDIRAAAGPCVAEGIRRLRAGQVVRRPGYDGAYGVIELLSPAEREDLKGQVSLFGAEAPKAAKTARGRVAKPARSGEEGAAPTGGLNGAQRTAASAEEATVAVLAGPGTGKTHTLVERVAWLVEERGAKPSELTAVTFTNRAAGELRARLEGRLGKRAARAMTIGTFHAICLELLGAVPLAGPYEQRVAAAAALAELGRKGSPGAFLRAISRHKTGADGGDDPAFALYQEKLEGKLDFDDLLLETLRQWEGGRSDRRFTHLLVDEFQDIDRLQLRLLRAWRREGGTFFAIGDPDQSIYGFRGADAGCFSALGAERTVRLTENYRSTPEILAAALPVTEAIDGAPRRMETHSPHGAEVRLLTAEGDRAEAIFVAKEIARMVGGIGMLEAQALGAARGARSFGDIAVLYRTRRQAALLEECLAHDGIPCVVTGREDFLLDGEVQAALAWLEGQQEEGKSPAALLEEWTAHHTPSGGVERLRNMAVFFGDVPAFLRNLTIGQEGDLLRRAGLSYAAGAVTLSTLHGAKGLEWPVVFLCGVGEGRIPLERKGLDTDEAEERRLLYVGMTRAREELVLLSGGEPSRFLAGLPLRQDPAHAPVPRPLGVQLSLFK</sequence>
<dbReference type="Pfam" id="PF00580">
    <property type="entry name" value="UvrD-helicase"/>
    <property type="match status" value="2"/>
</dbReference>
<dbReference type="SUPFAM" id="SSF52540">
    <property type="entry name" value="P-loop containing nucleoside triphosphate hydrolases"/>
    <property type="match status" value="1"/>
</dbReference>
<evidence type="ECO:0000256" key="5">
    <source>
        <dbReference type="PROSITE-ProRule" id="PRU00560"/>
    </source>
</evidence>
<keyword evidence="3 5" id="KW-0347">Helicase</keyword>
<dbReference type="EMBL" id="WKPR01000028">
    <property type="protein sequence ID" value="MSB21863.1"/>
    <property type="molecule type" value="Genomic_DNA"/>
</dbReference>
<name>A0A174UD23_FLAPL</name>
<dbReference type="Pfam" id="PF13361">
    <property type="entry name" value="UvrD_C"/>
    <property type="match status" value="2"/>
</dbReference>
<dbReference type="GO" id="GO:0004386">
    <property type="term" value="F:helicase activity"/>
    <property type="evidence" value="ECO:0007669"/>
    <property type="project" value="UniProtKB-UniRule"/>
</dbReference>
<evidence type="ECO:0000256" key="3">
    <source>
        <dbReference type="ARBA" id="ARBA00022806"/>
    </source>
</evidence>
<dbReference type="PANTHER" id="PTHR40084">
    <property type="entry name" value="PHOSPHOHYDROLASE, PHP FAMILY"/>
    <property type="match status" value="1"/>
</dbReference>
<dbReference type="GO" id="GO:0005524">
    <property type="term" value="F:ATP binding"/>
    <property type="evidence" value="ECO:0007669"/>
    <property type="project" value="UniProtKB-UniRule"/>
</dbReference>
<dbReference type="InterPro" id="IPR027417">
    <property type="entry name" value="P-loop_NTPase"/>
</dbReference>
<evidence type="ECO:0000256" key="1">
    <source>
        <dbReference type="ARBA" id="ARBA00022741"/>
    </source>
</evidence>
<reference evidence="6 7" key="1">
    <citation type="journal article" date="2019" name="Nat. Med.">
        <title>A library of human gut bacterial isolates paired with longitudinal multiomics data enables mechanistic microbiome research.</title>
        <authorList>
            <person name="Poyet M."/>
            <person name="Groussin M."/>
            <person name="Gibbons S.M."/>
            <person name="Avila-Pacheco J."/>
            <person name="Jiang X."/>
            <person name="Kearney S.M."/>
            <person name="Perrotta A.R."/>
            <person name="Berdy B."/>
            <person name="Zhao S."/>
            <person name="Lieberman T.D."/>
            <person name="Swanson P.K."/>
            <person name="Smith M."/>
            <person name="Roesemann S."/>
            <person name="Alexander J.E."/>
            <person name="Rich S.A."/>
            <person name="Livny J."/>
            <person name="Vlamakis H."/>
            <person name="Clish C."/>
            <person name="Bullock K."/>
            <person name="Deik A."/>
            <person name="Scott J."/>
            <person name="Pierce K.A."/>
            <person name="Xavier R.J."/>
            <person name="Alm E.J."/>
        </authorList>
    </citation>
    <scope>NUCLEOTIDE SEQUENCE [LARGE SCALE GENOMIC DNA]</scope>
    <source>
        <strain evidence="6 7">BIOML-A2</strain>
    </source>
</reference>
<dbReference type="InterPro" id="IPR014016">
    <property type="entry name" value="UvrD-like_ATP-bd"/>
</dbReference>
<dbReference type="AlphaFoldDB" id="A0A174UD23"/>
<evidence type="ECO:0000313" key="6">
    <source>
        <dbReference type="EMBL" id="MSB21863.1"/>
    </source>
</evidence>
<dbReference type="PROSITE" id="PS51217">
    <property type="entry name" value="UVRD_HELICASE_CTER"/>
    <property type="match status" value="1"/>
</dbReference>
<dbReference type="InterPro" id="IPR016195">
    <property type="entry name" value="Pol/histidinol_Pase-like"/>
</dbReference>
<accession>A0A174UD23</accession>
<dbReference type="RefSeq" id="WP_055271251.1">
    <property type="nucleotide sequence ID" value="NZ_JADMVA010000008.1"/>
</dbReference>
<keyword evidence="1 5" id="KW-0547">Nucleotide-binding</keyword>
<dbReference type="PANTHER" id="PTHR40084:SF1">
    <property type="entry name" value="PHOSPHOTRANSFERASE"/>
    <property type="match status" value="1"/>
</dbReference>
<dbReference type="CDD" id="cd17932">
    <property type="entry name" value="DEXQc_UvrD"/>
    <property type="match status" value="1"/>
</dbReference>
<dbReference type="GO" id="GO:0016787">
    <property type="term" value="F:hydrolase activity"/>
    <property type="evidence" value="ECO:0007669"/>
    <property type="project" value="UniProtKB-UniRule"/>
</dbReference>
<dbReference type="Gene3D" id="3.40.50.300">
    <property type="entry name" value="P-loop containing nucleotide triphosphate hydrolases"/>
    <property type="match status" value="3"/>
</dbReference>
<organism evidence="6 7">
    <name type="scientific">Flavonifractor plautii</name>
    <name type="common">Fusobacterium plautii</name>
    <dbReference type="NCBI Taxonomy" id="292800"/>
    <lineage>
        <taxon>Bacteria</taxon>
        <taxon>Bacillati</taxon>
        <taxon>Bacillota</taxon>
        <taxon>Clostridia</taxon>
        <taxon>Eubacteriales</taxon>
        <taxon>Oscillospiraceae</taxon>
        <taxon>Flavonifractor</taxon>
    </lineage>
</organism>
<gene>
    <name evidence="6" type="ORF">GKE97_20495</name>
</gene>
<dbReference type="PROSITE" id="PS50042">
    <property type="entry name" value="CNMP_BINDING_3"/>
    <property type="match status" value="1"/>
</dbReference>
<evidence type="ECO:0000313" key="7">
    <source>
        <dbReference type="Proteomes" id="UP000434475"/>
    </source>
</evidence>
<dbReference type="Gene3D" id="1.10.486.10">
    <property type="entry name" value="PCRA, domain 4"/>
    <property type="match status" value="2"/>
</dbReference>
<dbReference type="InterPro" id="IPR000595">
    <property type="entry name" value="cNMP-bd_dom"/>
</dbReference>
<dbReference type="CDD" id="cd18807">
    <property type="entry name" value="SF1_C_UvrD"/>
    <property type="match status" value="1"/>
</dbReference>
<proteinExistence type="predicted"/>
<dbReference type="PROSITE" id="PS51198">
    <property type="entry name" value="UVRD_HELICASE_ATP_BIND"/>
    <property type="match status" value="1"/>
</dbReference>
<dbReference type="CDD" id="cd19067">
    <property type="entry name" value="PfuEndoQ-like"/>
    <property type="match status" value="1"/>
</dbReference>
<keyword evidence="4 5" id="KW-0067">ATP-binding</keyword>
<dbReference type="SUPFAM" id="SSF89550">
    <property type="entry name" value="PHP domain-like"/>
    <property type="match status" value="1"/>
</dbReference>
<evidence type="ECO:0000256" key="2">
    <source>
        <dbReference type="ARBA" id="ARBA00022801"/>
    </source>
</evidence>
<keyword evidence="2 5" id="KW-0378">Hydrolase</keyword>
<dbReference type="InterPro" id="IPR014017">
    <property type="entry name" value="DNA_helicase_UvrD-like_C"/>
</dbReference>
<evidence type="ECO:0000256" key="4">
    <source>
        <dbReference type="ARBA" id="ARBA00022840"/>
    </source>
</evidence>